<dbReference type="InterPro" id="IPR001610">
    <property type="entry name" value="PAC"/>
</dbReference>
<keyword evidence="2" id="KW-0716">Sensory transduction</keyword>
<protein>
    <submittedName>
        <fullName evidence="10">Putative LOV domain-containing protein</fullName>
    </submittedName>
</protein>
<dbReference type="GO" id="GO:0005634">
    <property type="term" value="C:nucleus"/>
    <property type="evidence" value="ECO:0007669"/>
    <property type="project" value="TreeGrafter"/>
</dbReference>
<dbReference type="GO" id="GO:0009637">
    <property type="term" value="P:response to blue light"/>
    <property type="evidence" value="ECO:0007669"/>
    <property type="project" value="UniProtKB-ARBA"/>
</dbReference>
<keyword evidence="4" id="KW-0288">FMN</keyword>
<dbReference type="SMART" id="SM00086">
    <property type="entry name" value="PAC"/>
    <property type="match status" value="2"/>
</dbReference>
<feature type="compositionally biased region" description="Acidic residues" evidence="7">
    <location>
        <begin position="239"/>
        <end position="249"/>
    </location>
</feature>
<keyword evidence="5" id="KW-0157">Chromophore</keyword>
<evidence type="ECO:0000256" key="3">
    <source>
        <dbReference type="ARBA" id="ARBA00022630"/>
    </source>
</evidence>
<keyword evidence="6" id="KW-0675">Receptor</keyword>
<evidence type="ECO:0000259" key="9">
    <source>
        <dbReference type="PROSITE" id="PS50113"/>
    </source>
</evidence>
<evidence type="ECO:0000256" key="5">
    <source>
        <dbReference type="ARBA" id="ARBA00022991"/>
    </source>
</evidence>
<dbReference type="PANTHER" id="PTHR47429:SF2">
    <property type="entry name" value="PROTEIN TWIN LOV 1"/>
    <property type="match status" value="1"/>
</dbReference>
<evidence type="ECO:0000256" key="2">
    <source>
        <dbReference type="ARBA" id="ARBA00022606"/>
    </source>
</evidence>
<dbReference type="Gene3D" id="3.30.450.20">
    <property type="entry name" value="PAS domain"/>
    <property type="match status" value="2"/>
</dbReference>
<dbReference type="PROSITE" id="PS50113">
    <property type="entry name" value="PAC"/>
    <property type="match status" value="1"/>
</dbReference>
<feature type="region of interest" description="Disordered" evidence="7">
    <location>
        <begin position="228"/>
        <end position="253"/>
    </location>
</feature>
<dbReference type="InterPro" id="IPR035965">
    <property type="entry name" value="PAS-like_dom_sf"/>
</dbReference>
<evidence type="ECO:0000259" key="8">
    <source>
        <dbReference type="PROSITE" id="PS50112"/>
    </source>
</evidence>
<dbReference type="Pfam" id="PF13426">
    <property type="entry name" value="PAS_9"/>
    <property type="match status" value="2"/>
</dbReference>
<evidence type="ECO:0000256" key="6">
    <source>
        <dbReference type="ARBA" id="ARBA00023170"/>
    </source>
</evidence>
<keyword evidence="1" id="KW-0600">Photoreceptor protein</keyword>
<dbReference type="AlphaFoldDB" id="A0A126X1K2"/>
<reference evidence="10" key="1">
    <citation type="journal article" date="2016" name="Proc. Natl. Acad. Sci. U.S.A.">
        <title>Functional and topological diversity of LOV domain photoreceptors.</title>
        <authorList>
            <person name="Glantz S.T."/>
            <person name="Carpenter E.J."/>
            <person name="Melkonian M."/>
            <person name="Gardner K.H."/>
            <person name="Boyden E.S."/>
            <person name="Wong G.K."/>
            <person name="Chow B.Y."/>
        </authorList>
    </citation>
    <scope>NUCLEOTIDE SEQUENCE</scope>
    <source>
        <strain evidence="10">SKQD_2008484</strain>
    </source>
</reference>
<dbReference type="SMART" id="SM00091">
    <property type="entry name" value="PAS"/>
    <property type="match status" value="2"/>
</dbReference>
<evidence type="ECO:0000256" key="1">
    <source>
        <dbReference type="ARBA" id="ARBA00022543"/>
    </source>
</evidence>
<dbReference type="CDD" id="cd00130">
    <property type="entry name" value="PAS"/>
    <property type="match status" value="2"/>
</dbReference>
<dbReference type="GO" id="GO:0009881">
    <property type="term" value="F:photoreceptor activity"/>
    <property type="evidence" value="ECO:0007669"/>
    <property type="project" value="UniProtKB-KW"/>
</dbReference>
<feature type="domain" description="PAC" evidence="9">
    <location>
        <begin position="403"/>
        <end position="457"/>
    </location>
</feature>
<sequence>MSVVIFEALCVSEGLQDLDRQQQLVDGERQAKKGSRSKAGKMLLFNEKKRRAKLEELMGSMNRCYNETVVQGLQQHDYNFVLSDPRLPNNPIVYASEGFCKMSGYECREVLGRNCRFLQGPDTDRRTVLEIRDAIREERPCQVRILNYTKQGEAFWNLFHLAPVYSRLDGNVIHFVGVQTPMSLSLAAVPAPSIRGSRLVSDRVQEVPQVDKKINSFGIDEYVNLSPPGNESSCRVPDDAADFSSEGEAENGRPARNLEIAEDTAVLRVQGGAGEEEEDTPEIKKADQERAAFAVRAILCQLAESSKIKGGLVEKRCTGLSEGAARGVVCSSLMLSLTQIQQSFVLVDPNLPDMPIVHASDGFCELTGYSQEEVVGHNCRFLQGPDTDPVIVQQIRDSIEAKRPCTVRILNYRKDKRPFWNHLHISPVRSACGKVAFFVGVQLDVSAADDLEDNGMTAHMKQLSAVGAVRVAVRSLQGSGLRRAPRDL</sequence>
<keyword evidence="3" id="KW-0285">Flavoprotein</keyword>
<organism evidence="10">
    <name type="scientific">Takakia lepidozioides</name>
    <name type="common">Moss</name>
    <dbReference type="NCBI Taxonomy" id="37425"/>
    <lineage>
        <taxon>Eukaryota</taxon>
        <taxon>Viridiplantae</taxon>
        <taxon>Streptophyta</taxon>
        <taxon>Embryophyta</taxon>
        <taxon>Bryophyta</taxon>
        <taxon>Takakiophytina</taxon>
        <taxon>Takakiopsida</taxon>
        <taxon>Takakiales</taxon>
        <taxon>Takakiaceae</taxon>
        <taxon>Takakia</taxon>
    </lineage>
</organism>
<proteinExistence type="evidence at transcript level"/>
<evidence type="ECO:0000256" key="7">
    <source>
        <dbReference type="SAM" id="MobiDB-lite"/>
    </source>
</evidence>
<feature type="domain" description="PAS" evidence="8">
    <location>
        <begin position="356"/>
        <end position="402"/>
    </location>
</feature>
<dbReference type="NCBIfam" id="TIGR00229">
    <property type="entry name" value="sensory_box"/>
    <property type="match status" value="2"/>
</dbReference>
<accession>A0A126X1K2</accession>
<dbReference type="SUPFAM" id="SSF55785">
    <property type="entry name" value="PYP-like sensor domain (PAS domain)"/>
    <property type="match status" value="2"/>
</dbReference>
<evidence type="ECO:0000313" key="10">
    <source>
        <dbReference type="EMBL" id="AML78595.1"/>
    </source>
</evidence>
<dbReference type="PROSITE" id="PS50112">
    <property type="entry name" value="PAS"/>
    <property type="match status" value="2"/>
</dbReference>
<dbReference type="FunFam" id="3.30.450.20:FF:000211">
    <property type="entry name" value="Protein TWIN LOV 1"/>
    <property type="match status" value="1"/>
</dbReference>
<dbReference type="InterPro" id="IPR000700">
    <property type="entry name" value="PAS-assoc_C"/>
</dbReference>
<dbReference type="EMBL" id="KU700909">
    <property type="protein sequence ID" value="AML78595.1"/>
    <property type="molecule type" value="mRNA"/>
</dbReference>
<feature type="domain" description="PAS" evidence="8">
    <location>
        <begin position="92"/>
        <end position="138"/>
    </location>
</feature>
<dbReference type="PANTHER" id="PTHR47429">
    <property type="entry name" value="PROTEIN TWIN LOV 1"/>
    <property type="match status" value="1"/>
</dbReference>
<name>A0A126X1K2_TAKLE</name>
<evidence type="ECO:0000256" key="4">
    <source>
        <dbReference type="ARBA" id="ARBA00022643"/>
    </source>
</evidence>
<dbReference type="InterPro" id="IPR000014">
    <property type="entry name" value="PAS"/>
</dbReference>